<dbReference type="PANTHER" id="PTHR43775:SF49">
    <property type="entry name" value="SYNTHASE, PUTATIVE (JCVI)-RELATED"/>
    <property type="match status" value="1"/>
</dbReference>
<dbReference type="GO" id="GO:0006633">
    <property type="term" value="P:fatty acid biosynthetic process"/>
    <property type="evidence" value="ECO:0007669"/>
    <property type="project" value="TreeGrafter"/>
</dbReference>
<dbReference type="Pfam" id="PF00109">
    <property type="entry name" value="ketoacyl-synt"/>
    <property type="match status" value="1"/>
</dbReference>
<dbReference type="InterPro" id="IPR050091">
    <property type="entry name" value="PKS_NRPS_Biosynth_Enz"/>
</dbReference>
<evidence type="ECO:0000259" key="5">
    <source>
        <dbReference type="PROSITE" id="PS52004"/>
    </source>
</evidence>
<dbReference type="OMA" id="THECLEN"/>
<comment type="caution">
    <text evidence="6">The sequence shown here is derived from an EMBL/GenBank/DDBJ whole genome shotgun (WGS) entry which is preliminary data.</text>
</comment>
<dbReference type="Gene3D" id="3.40.47.10">
    <property type="match status" value="1"/>
</dbReference>
<organism evidence="6 7">
    <name type="scientific">Beauveria bassiana</name>
    <name type="common">White muscardine disease fungus</name>
    <name type="synonym">Tritirachium shiotae</name>
    <dbReference type="NCBI Taxonomy" id="176275"/>
    <lineage>
        <taxon>Eukaryota</taxon>
        <taxon>Fungi</taxon>
        <taxon>Dikarya</taxon>
        <taxon>Ascomycota</taxon>
        <taxon>Pezizomycotina</taxon>
        <taxon>Sordariomycetes</taxon>
        <taxon>Hypocreomycetidae</taxon>
        <taxon>Hypocreales</taxon>
        <taxon>Cordycipitaceae</taxon>
        <taxon>Beauveria</taxon>
    </lineage>
</organism>
<dbReference type="SMART" id="SM00825">
    <property type="entry name" value="PKS_KS"/>
    <property type="match status" value="1"/>
</dbReference>
<reference evidence="6 7" key="1">
    <citation type="journal article" date="2016" name="Appl. Microbiol. Biotechnol.">
        <title>Characterization of T-DNA insertion mutants with decreased virulence in the entomopathogenic fungus Beauveria bassiana JEF-007.</title>
        <authorList>
            <person name="Kim S."/>
            <person name="Lee S.J."/>
            <person name="Nai Y.S."/>
            <person name="Yu J.S."/>
            <person name="Lee M.R."/>
            <person name="Yang Y.T."/>
            <person name="Kim J.S."/>
        </authorList>
    </citation>
    <scope>NUCLEOTIDE SEQUENCE [LARGE SCALE GENOMIC DNA]</scope>
    <source>
        <strain evidence="6 7">JEF-007</strain>
    </source>
</reference>
<dbReference type="SUPFAM" id="SSF53901">
    <property type="entry name" value="Thiolase-like"/>
    <property type="match status" value="1"/>
</dbReference>
<sequence length="172" mass="19153">MDVTHESEKSIAIIGMGFRLPGGISTDGEFWDLLINKKNGRCKVPLTRYNVDGFGGGKTQTQSVATEYGYFLQSKLSGVDTSFFSMKHAEVNVLDPQLRLLLEVAWECMESAGQTHKLVGSNTGVFAGVFGEDWHNMLHRDDLMPNTYRVLSAGDYGLSNVLSYQYDFRGPR</sequence>
<dbReference type="GO" id="GO:0044550">
    <property type="term" value="P:secondary metabolite biosynthetic process"/>
    <property type="evidence" value="ECO:0007669"/>
    <property type="project" value="TreeGrafter"/>
</dbReference>
<dbReference type="Proteomes" id="UP000235728">
    <property type="component" value="Unassembled WGS sequence"/>
</dbReference>
<evidence type="ECO:0000313" key="6">
    <source>
        <dbReference type="EMBL" id="PMB72943.1"/>
    </source>
</evidence>
<dbReference type="InterPro" id="IPR016039">
    <property type="entry name" value="Thiolase-like"/>
</dbReference>
<evidence type="ECO:0000313" key="7">
    <source>
        <dbReference type="Proteomes" id="UP000235728"/>
    </source>
</evidence>
<dbReference type="InterPro" id="IPR020841">
    <property type="entry name" value="PKS_Beta-ketoAc_synthase_dom"/>
</dbReference>
<dbReference type="AlphaFoldDB" id="A0A2N6P091"/>
<proteinExistence type="predicted"/>
<protein>
    <submittedName>
        <fullName evidence="6">Polyketide synthase-nonribosomal peptide synthetase</fullName>
    </submittedName>
</protein>
<accession>A0A2N6P091</accession>
<feature type="domain" description="Ketosynthase family 3 (KS3)" evidence="5">
    <location>
        <begin position="8"/>
        <end position="172"/>
    </location>
</feature>
<evidence type="ECO:0000256" key="1">
    <source>
        <dbReference type="ARBA" id="ARBA00022450"/>
    </source>
</evidence>
<keyword evidence="1" id="KW-0596">Phosphopantetheine</keyword>
<dbReference type="InterPro" id="IPR014030">
    <property type="entry name" value="Ketoacyl_synth_N"/>
</dbReference>
<keyword evidence="2" id="KW-0597">Phosphoprotein</keyword>
<evidence type="ECO:0000256" key="3">
    <source>
        <dbReference type="ARBA" id="ARBA00022679"/>
    </source>
</evidence>
<dbReference type="PANTHER" id="PTHR43775">
    <property type="entry name" value="FATTY ACID SYNTHASE"/>
    <property type="match status" value="1"/>
</dbReference>
<evidence type="ECO:0000256" key="4">
    <source>
        <dbReference type="ARBA" id="ARBA00023268"/>
    </source>
</evidence>
<name>A0A2N6P091_BEABA</name>
<keyword evidence="3" id="KW-0808">Transferase</keyword>
<dbReference type="GO" id="GO:0004312">
    <property type="term" value="F:fatty acid synthase activity"/>
    <property type="evidence" value="ECO:0007669"/>
    <property type="project" value="TreeGrafter"/>
</dbReference>
<keyword evidence="4" id="KW-0511">Multifunctional enzyme</keyword>
<dbReference type="PROSITE" id="PS52004">
    <property type="entry name" value="KS3_2"/>
    <property type="match status" value="1"/>
</dbReference>
<gene>
    <name evidence="6" type="primary">ccsA_1</name>
    <name evidence="6" type="ORF">BM221_000360</name>
</gene>
<evidence type="ECO:0000256" key="2">
    <source>
        <dbReference type="ARBA" id="ARBA00022553"/>
    </source>
</evidence>
<dbReference type="EMBL" id="MRVG01000001">
    <property type="protein sequence ID" value="PMB72943.1"/>
    <property type="molecule type" value="Genomic_DNA"/>
</dbReference>